<gene>
    <name evidence="6" type="ORF">FCG67_07085</name>
</gene>
<dbReference type="Proteomes" id="UP000305109">
    <property type="component" value="Unassembled WGS sequence"/>
</dbReference>
<evidence type="ECO:0000256" key="2">
    <source>
        <dbReference type="ARBA" id="ARBA00022692"/>
    </source>
</evidence>
<dbReference type="InterPro" id="IPR045863">
    <property type="entry name" value="CorA_TM1_TM2"/>
</dbReference>
<sequence>MTTQHIPANLRGLTARDLEHLRTEELHAFLAGVRDYRAGLSRLHRKSVDLVKETRRQRVVSGWLAVGLVPISFGGIYAANFSDFGGMPETRWLYGWPIFVGVLAIICTTLYFVMRSKGWMKV</sequence>
<keyword evidence="7" id="KW-1185">Reference proteome</keyword>
<evidence type="ECO:0000313" key="6">
    <source>
        <dbReference type="EMBL" id="TJZ79394.1"/>
    </source>
</evidence>
<protein>
    <recommendedName>
        <fullName evidence="8">Magnesium transporter CorA</fullName>
    </recommendedName>
</protein>
<keyword evidence="3 5" id="KW-1133">Transmembrane helix</keyword>
<keyword evidence="4 5" id="KW-0472">Membrane</keyword>
<feature type="transmembrane region" description="Helical" evidence="5">
    <location>
        <begin position="60"/>
        <end position="80"/>
    </location>
</feature>
<comment type="caution">
    <text evidence="6">The sequence shown here is derived from an EMBL/GenBank/DDBJ whole genome shotgun (WGS) entry which is preliminary data.</text>
</comment>
<dbReference type="EMBL" id="SUMD01000003">
    <property type="protein sequence ID" value="TJZ79394.1"/>
    <property type="molecule type" value="Genomic_DNA"/>
</dbReference>
<evidence type="ECO:0000256" key="3">
    <source>
        <dbReference type="ARBA" id="ARBA00022989"/>
    </source>
</evidence>
<name>A0ABY2RM78_9NOCA</name>
<evidence type="ECO:0000256" key="4">
    <source>
        <dbReference type="ARBA" id="ARBA00023136"/>
    </source>
</evidence>
<dbReference type="Gene3D" id="1.20.58.340">
    <property type="entry name" value="Magnesium transport protein CorA, transmembrane region"/>
    <property type="match status" value="1"/>
</dbReference>
<feature type="transmembrane region" description="Helical" evidence="5">
    <location>
        <begin position="92"/>
        <end position="113"/>
    </location>
</feature>
<reference evidence="6 7" key="1">
    <citation type="submission" date="2019-04" db="EMBL/GenBank/DDBJ databases">
        <title>Rhodococcus oryzae sp. nov., a novel actinomycete isolated from rhizosphere soil of rice (Oryza sativa L.).</title>
        <authorList>
            <person name="Li C."/>
        </authorList>
    </citation>
    <scope>NUCLEOTIDE SEQUENCE [LARGE SCALE GENOMIC DNA]</scope>
    <source>
        <strain evidence="6 7">NEAU-CX67</strain>
    </source>
</reference>
<evidence type="ECO:0008006" key="8">
    <source>
        <dbReference type="Google" id="ProtNLM"/>
    </source>
</evidence>
<organism evidence="6 7">
    <name type="scientific">Rhodococcus oryzae</name>
    <dbReference type="NCBI Taxonomy" id="2571143"/>
    <lineage>
        <taxon>Bacteria</taxon>
        <taxon>Bacillati</taxon>
        <taxon>Actinomycetota</taxon>
        <taxon>Actinomycetes</taxon>
        <taxon>Mycobacteriales</taxon>
        <taxon>Nocardiaceae</taxon>
        <taxon>Rhodococcus</taxon>
    </lineage>
</organism>
<dbReference type="RefSeq" id="WP_136908459.1">
    <property type="nucleotide sequence ID" value="NZ_SUMD01000003.1"/>
</dbReference>
<evidence type="ECO:0000256" key="1">
    <source>
        <dbReference type="ARBA" id="ARBA00004141"/>
    </source>
</evidence>
<proteinExistence type="predicted"/>
<dbReference type="SUPFAM" id="SSF144083">
    <property type="entry name" value="Magnesium transport protein CorA, transmembrane region"/>
    <property type="match status" value="1"/>
</dbReference>
<evidence type="ECO:0000256" key="5">
    <source>
        <dbReference type="SAM" id="Phobius"/>
    </source>
</evidence>
<accession>A0ABY2RM78</accession>
<evidence type="ECO:0000313" key="7">
    <source>
        <dbReference type="Proteomes" id="UP000305109"/>
    </source>
</evidence>
<keyword evidence="2 5" id="KW-0812">Transmembrane</keyword>
<comment type="subcellular location">
    <subcellularLocation>
        <location evidence="1">Membrane</location>
        <topology evidence="1">Multi-pass membrane protein</topology>
    </subcellularLocation>
</comment>